<evidence type="ECO:0000256" key="6">
    <source>
        <dbReference type="ARBA" id="ARBA00023163"/>
    </source>
</evidence>
<dbReference type="GO" id="GO:2000143">
    <property type="term" value="P:negative regulation of DNA-templated transcription initiation"/>
    <property type="evidence" value="ECO:0007669"/>
    <property type="project" value="TreeGrafter"/>
</dbReference>
<gene>
    <name evidence="7" type="primary">mraZ</name>
    <name evidence="9" type="ORF">AY555_06150</name>
</gene>
<dbReference type="PANTHER" id="PTHR34701">
    <property type="entry name" value="TRANSCRIPTIONAL REGULATOR MRAZ"/>
    <property type="match status" value="1"/>
</dbReference>
<dbReference type="Gene3D" id="3.40.1550.20">
    <property type="entry name" value="Transcriptional regulator MraZ domain"/>
    <property type="match status" value="1"/>
</dbReference>
<dbReference type="SUPFAM" id="SSF89447">
    <property type="entry name" value="AbrB/MazE/MraZ-like"/>
    <property type="match status" value="1"/>
</dbReference>
<dbReference type="InterPro" id="IPR003444">
    <property type="entry name" value="MraZ"/>
</dbReference>
<proteinExistence type="inferred from homology"/>
<dbReference type="CDD" id="cd16321">
    <property type="entry name" value="MraZ_C"/>
    <property type="match status" value="1"/>
</dbReference>
<dbReference type="InterPro" id="IPR037914">
    <property type="entry name" value="SpoVT-AbrB_sf"/>
</dbReference>
<dbReference type="GO" id="GO:0005737">
    <property type="term" value="C:cytoplasm"/>
    <property type="evidence" value="ECO:0007669"/>
    <property type="project" value="UniProtKB-UniRule"/>
</dbReference>
<sequence length="151" mass="16603">MSLFVSTIINKIDRKGRVSVPALWRSSLTGQGFAGVVCYPSFTTACLDGMGMDRLEKIASSLDRLDIFSPEQDEMAQLVFASARQLAFDTEGRIMVPEDLLEHAGLSAEAAFVGRGRTFQIWEPSALKKAEAEIRRRAAERRPSLHLGSGD</sequence>
<dbReference type="InterPro" id="IPR035644">
    <property type="entry name" value="MraZ_C"/>
</dbReference>
<feature type="domain" description="SpoVT-AbrB" evidence="8">
    <location>
        <begin position="7"/>
        <end position="54"/>
    </location>
</feature>
<dbReference type="Pfam" id="PF02381">
    <property type="entry name" value="MraZ"/>
    <property type="match status" value="1"/>
</dbReference>
<dbReference type="CDD" id="cd16320">
    <property type="entry name" value="MraZ_N"/>
    <property type="match status" value="1"/>
</dbReference>
<dbReference type="InterPro" id="IPR020603">
    <property type="entry name" value="MraZ_dom"/>
</dbReference>
<dbReference type="NCBIfam" id="NF001477">
    <property type="entry name" value="PRK00326.2-4"/>
    <property type="match status" value="1"/>
</dbReference>
<dbReference type="RefSeq" id="WP_066134804.1">
    <property type="nucleotide sequence ID" value="NZ_CP014525.1"/>
</dbReference>
<evidence type="ECO:0000313" key="10">
    <source>
        <dbReference type="Proteomes" id="UP000076066"/>
    </source>
</evidence>
<evidence type="ECO:0000256" key="4">
    <source>
        <dbReference type="ARBA" id="ARBA00023015"/>
    </source>
</evidence>
<dbReference type="InterPro" id="IPR038619">
    <property type="entry name" value="MraZ_sf"/>
</dbReference>
<evidence type="ECO:0000256" key="5">
    <source>
        <dbReference type="ARBA" id="ARBA00023125"/>
    </source>
</evidence>
<dbReference type="GeneID" id="53316736"/>
<feature type="domain" description="SpoVT-AbrB" evidence="8">
    <location>
        <begin position="83"/>
        <end position="126"/>
    </location>
</feature>
<evidence type="ECO:0000313" key="9">
    <source>
        <dbReference type="EMBL" id="AMW34834.1"/>
    </source>
</evidence>
<name>A0A143DDN6_9PROT</name>
<keyword evidence="5 7" id="KW-0238">DNA-binding</keyword>
<dbReference type="STRING" id="1549855.AY555_06150"/>
<comment type="similarity">
    <text evidence="7">Belongs to the MraZ family.</text>
</comment>
<accession>A0A143DDN6</accession>
<evidence type="ECO:0000256" key="2">
    <source>
        <dbReference type="ARBA" id="ARBA00022490"/>
    </source>
</evidence>
<evidence type="ECO:0000256" key="1">
    <source>
        <dbReference type="ARBA" id="ARBA00013860"/>
    </source>
</evidence>
<dbReference type="Proteomes" id="UP000076066">
    <property type="component" value="Chromosome"/>
</dbReference>
<keyword evidence="2 7" id="KW-0963">Cytoplasm</keyword>
<dbReference type="InterPro" id="IPR035642">
    <property type="entry name" value="MraZ_N"/>
</dbReference>
<evidence type="ECO:0000256" key="3">
    <source>
        <dbReference type="ARBA" id="ARBA00022737"/>
    </source>
</evidence>
<comment type="subcellular location">
    <subcellularLocation>
        <location evidence="7">Cytoplasm</location>
        <location evidence="7">Nucleoid</location>
    </subcellularLocation>
</comment>
<keyword evidence="6 7" id="KW-0804">Transcription</keyword>
<evidence type="ECO:0000256" key="7">
    <source>
        <dbReference type="HAMAP-Rule" id="MF_01008"/>
    </source>
</evidence>
<protein>
    <recommendedName>
        <fullName evidence="1 7">Transcriptional regulator MraZ</fullName>
    </recommendedName>
</protein>
<comment type="subunit">
    <text evidence="7">Forms oligomers.</text>
</comment>
<dbReference type="AlphaFoldDB" id="A0A143DDN6"/>
<dbReference type="InterPro" id="IPR007159">
    <property type="entry name" value="SpoVT-AbrB_dom"/>
</dbReference>
<dbReference type="HAMAP" id="MF_01008">
    <property type="entry name" value="MraZ"/>
    <property type="match status" value="1"/>
</dbReference>
<keyword evidence="10" id="KW-1185">Reference proteome</keyword>
<reference evidence="9 10" key="1">
    <citation type="submission" date="2016-02" db="EMBL/GenBank/DDBJ databases">
        <title>Complete Genome of H5569, the type strain of the newly described species Haematospirillium jordaniae.</title>
        <authorList>
            <person name="Nicholson A.C."/>
            <person name="Humrighouse B.W."/>
            <person name="Loparov V."/>
            <person name="McQuiston J.R."/>
        </authorList>
    </citation>
    <scope>NUCLEOTIDE SEQUENCE [LARGE SCALE GENOMIC DNA]</scope>
    <source>
        <strain evidence="9 10">H5569</strain>
    </source>
</reference>
<dbReference type="KEGG" id="hjo:AY555_06150"/>
<organism evidence="9 10">
    <name type="scientific">Haematospirillum jordaniae</name>
    <dbReference type="NCBI Taxonomy" id="1549855"/>
    <lineage>
        <taxon>Bacteria</taxon>
        <taxon>Pseudomonadati</taxon>
        <taxon>Pseudomonadota</taxon>
        <taxon>Alphaproteobacteria</taxon>
        <taxon>Rhodospirillales</taxon>
        <taxon>Novispirillaceae</taxon>
        <taxon>Haematospirillum</taxon>
    </lineage>
</organism>
<dbReference type="GO" id="GO:0009295">
    <property type="term" value="C:nucleoid"/>
    <property type="evidence" value="ECO:0007669"/>
    <property type="project" value="UniProtKB-SubCell"/>
</dbReference>
<dbReference type="GO" id="GO:0003700">
    <property type="term" value="F:DNA-binding transcription factor activity"/>
    <property type="evidence" value="ECO:0007669"/>
    <property type="project" value="UniProtKB-UniRule"/>
</dbReference>
<dbReference type="EMBL" id="CP014525">
    <property type="protein sequence ID" value="AMW34834.1"/>
    <property type="molecule type" value="Genomic_DNA"/>
</dbReference>
<dbReference type="OrthoDB" id="9807753at2"/>
<dbReference type="PANTHER" id="PTHR34701:SF1">
    <property type="entry name" value="TRANSCRIPTIONAL REGULATOR MRAZ"/>
    <property type="match status" value="1"/>
</dbReference>
<evidence type="ECO:0000259" key="8">
    <source>
        <dbReference type="PROSITE" id="PS51740"/>
    </source>
</evidence>
<keyword evidence="4 7" id="KW-0805">Transcription regulation</keyword>
<keyword evidence="3" id="KW-0677">Repeat</keyword>
<dbReference type="PROSITE" id="PS51740">
    <property type="entry name" value="SPOVT_ABRB"/>
    <property type="match status" value="2"/>
</dbReference>
<dbReference type="GO" id="GO:0000976">
    <property type="term" value="F:transcription cis-regulatory region binding"/>
    <property type="evidence" value="ECO:0007669"/>
    <property type="project" value="TreeGrafter"/>
</dbReference>